<evidence type="ECO:0000313" key="8">
    <source>
        <dbReference type="Proteomes" id="UP001318860"/>
    </source>
</evidence>
<dbReference type="InterPro" id="IPR013149">
    <property type="entry name" value="ADH-like_C"/>
</dbReference>
<evidence type="ECO:0000256" key="3">
    <source>
        <dbReference type="ARBA" id="ARBA00022833"/>
    </source>
</evidence>
<reference evidence="7 8" key="1">
    <citation type="journal article" date="2021" name="Comput. Struct. Biotechnol. J.">
        <title>De novo genome assembly of the potent medicinal plant Rehmannia glutinosa using nanopore technology.</title>
        <authorList>
            <person name="Ma L."/>
            <person name="Dong C."/>
            <person name="Song C."/>
            <person name="Wang X."/>
            <person name="Zheng X."/>
            <person name="Niu Y."/>
            <person name="Chen S."/>
            <person name="Feng W."/>
        </authorList>
    </citation>
    <scope>NUCLEOTIDE SEQUENCE [LARGE SCALE GENOMIC DNA]</scope>
    <source>
        <strain evidence="7">DH-2019</strain>
    </source>
</reference>
<keyword evidence="4" id="KW-0560">Oxidoreductase</keyword>
<dbReference type="PROSITE" id="PS50199">
    <property type="entry name" value="ZF_RANBP2_2"/>
    <property type="match status" value="2"/>
</dbReference>
<dbReference type="InterPro" id="IPR011032">
    <property type="entry name" value="GroES-like_sf"/>
</dbReference>
<dbReference type="InterPro" id="IPR036443">
    <property type="entry name" value="Znf_RanBP2_sf"/>
</dbReference>
<dbReference type="InterPro" id="IPR045010">
    <property type="entry name" value="MDR_fam"/>
</dbReference>
<dbReference type="InterPro" id="IPR020843">
    <property type="entry name" value="ER"/>
</dbReference>
<dbReference type="Pfam" id="PF16884">
    <property type="entry name" value="ADH_N_2"/>
    <property type="match status" value="1"/>
</dbReference>
<organism evidence="7 8">
    <name type="scientific">Rehmannia glutinosa</name>
    <name type="common">Chinese foxglove</name>
    <dbReference type="NCBI Taxonomy" id="99300"/>
    <lineage>
        <taxon>Eukaryota</taxon>
        <taxon>Viridiplantae</taxon>
        <taxon>Streptophyta</taxon>
        <taxon>Embryophyta</taxon>
        <taxon>Tracheophyta</taxon>
        <taxon>Spermatophyta</taxon>
        <taxon>Magnoliopsida</taxon>
        <taxon>eudicotyledons</taxon>
        <taxon>Gunneridae</taxon>
        <taxon>Pentapetalae</taxon>
        <taxon>asterids</taxon>
        <taxon>lamiids</taxon>
        <taxon>Lamiales</taxon>
        <taxon>Orobanchaceae</taxon>
        <taxon>Rehmannieae</taxon>
        <taxon>Rehmannia</taxon>
    </lineage>
</organism>
<dbReference type="Gene3D" id="3.90.180.10">
    <property type="entry name" value="Medium-chain alcohol dehydrogenases, catalytic domain"/>
    <property type="match status" value="1"/>
</dbReference>
<sequence>MSCRQGDWTCGACQHLNFQKRDLCQRCSCPKYASGGDLSSYALQKNQLQAGDWYCAALNCGAHNYASRTSCYRCCASKDYCGYGAGTMASAGYGYDAIPGWKTGDWICTSMEEVNNNFVAIKGHISGAPTESDFEIKTEKVSLLARDGEVIVQNLYVSVDPYQLNRMKNHSSSHAAINFAVPITPGHAIDTYGAGRVLASGRPDFVKDELVVGLLSWGEYTVVEQGRLLNKLDPMGLPLSHHVGALEAPNEIGARVKKNEPWLISSSKSYGGFFEVCKPKKGESVFVSSASGSVGSLVGQYAKLFGCHVVGCAGTQEKVDLLKEKLGFDDAFNYKDETNLNSALKRYFPKGIDIYFDNVGGEMLEAAVANMNKFGRVAVCGAISEYTGGGRKAYLEMLHVVYNRITIQGFLAADYLKCYADFISITAQHLHTGKMKALCDISHGVESVPRAFIGIFRGDNIGKKIVQIADE</sequence>
<evidence type="ECO:0000313" key="7">
    <source>
        <dbReference type="EMBL" id="KAK6136400.1"/>
    </source>
</evidence>
<keyword evidence="3" id="KW-0862">Zinc</keyword>
<feature type="domain" description="RanBP2-type" evidence="6">
    <location>
        <begin position="4"/>
        <end position="33"/>
    </location>
</feature>
<evidence type="ECO:0000256" key="4">
    <source>
        <dbReference type="ARBA" id="ARBA00023002"/>
    </source>
</evidence>
<dbReference type="SMART" id="SM00547">
    <property type="entry name" value="ZnF_RBZ"/>
    <property type="match status" value="2"/>
</dbReference>
<keyword evidence="2 5" id="KW-0863">Zinc-finger</keyword>
<evidence type="ECO:0000259" key="6">
    <source>
        <dbReference type="PROSITE" id="PS50199"/>
    </source>
</evidence>
<name>A0ABR0VMC8_REHGL</name>
<dbReference type="InterPro" id="IPR001876">
    <property type="entry name" value="Znf_RanBP2"/>
</dbReference>
<keyword evidence="8" id="KW-1185">Reference proteome</keyword>
<dbReference type="SUPFAM" id="SSF50129">
    <property type="entry name" value="GroES-like"/>
    <property type="match status" value="1"/>
</dbReference>
<accession>A0ABR0VMC8</accession>
<keyword evidence="1" id="KW-0479">Metal-binding</keyword>
<gene>
    <name evidence="7" type="ORF">DH2020_029857</name>
</gene>
<dbReference type="SUPFAM" id="SSF51735">
    <property type="entry name" value="NAD(P)-binding Rossmann-fold domains"/>
    <property type="match status" value="1"/>
</dbReference>
<dbReference type="PANTHER" id="PTHR43205">
    <property type="entry name" value="PROSTAGLANDIN REDUCTASE"/>
    <property type="match status" value="1"/>
</dbReference>
<evidence type="ECO:0000256" key="5">
    <source>
        <dbReference type="PROSITE-ProRule" id="PRU00322"/>
    </source>
</evidence>
<dbReference type="Gene3D" id="3.40.50.720">
    <property type="entry name" value="NAD(P)-binding Rossmann-like Domain"/>
    <property type="match status" value="1"/>
</dbReference>
<dbReference type="SMART" id="SM00829">
    <property type="entry name" value="PKS_ER"/>
    <property type="match status" value="1"/>
</dbReference>
<proteinExistence type="predicted"/>
<evidence type="ECO:0000256" key="1">
    <source>
        <dbReference type="ARBA" id="ARBA00022723"/>
    </source>
</evidence>
<dbReference type="SUPFAM" id="SSF90209">
    <property type="entry name" value="Ran binding protein zinc finger-like"/>
    <property type="match status" value="2"/>
</dbReference>
<feature type="domain" description="RanBP2-type" evidence="6">
    <location>
        <begin position="49"/>
        <end position="80"/>
    </location>
</feature>
<dbReference type="InterPro" id="IPR036291">
    <property type="entry name" value="NAD(P)-bd_dom_sf"/>
</dbReference>
<dbReference type="InterPro" id="IPR041694">
    <property type="entry name" value="ADH_N_2"/>
</dbReference>
<dbReference type="PROSITE" id="PS01358">
    <property type="entry name" value="ZF_RANBP2_1"/>
    <property type="match status" value="2"/>
</dbReference>
<protein>
    <recommendedName>
        <fullName evidence="6">RanBP2-type domain-containing protein</fullName>
    </recommendedName>
</protein>
<comment type="caution">
    <text evidence="7">The sequence shown here is derived from an EMBL/GenBank/DDBJ whole genome shotgun (WGS) entry which is preliminary data.</text>
</comment>
<evidence type="ECO:0000256" key="2">
    <source>
        <dbReference type="ARBA" id="ARBA00022771"/>
    </source>
</evidence>
<dbReference type="Gene3D" id="4.10.1060.10">
    <property type="entry name" value="Zinc finger, RanBP2-type"/>
    <property type="match status" value="2"/>
</dbReference>
<dbReference type="Pfam" id="PF00107">
    <property type="entry name" value="ADH_zinc_N"/>
    <property type="match status" value="1"/>
</dbReference>
<dbReference type="Proteomes" id="UP001318860">
    <property type="component" value="Unassembled WGS sequence"/>
</dbReference>
<dbReference type="PANTHER" id="PTHR43205:SF12">
    <property type="entry name" value="OS06G0602900 PROTEIN"/>
    <property type="match status" value="1"/>
</dbReference>
<dbReference type="EMBL" id="JABTTQ020001039">
    <property type="protein sequence ID" value="KAK6136400.1"/>
    <property type="molecule type" value="Genomic_DNA"/>
</dbReference>